<dbReference type="InterPro" id="IPR002173">
    <property type="entry name" value="Carboh/pur_kinase_PfkB_CS"/>
</dbReference>
<dbReference type="Gene3D" id="3.40.1190.20">
    <property type="match status" value="1"/>
</dbReference>
<dbReference type="GO" id="GO:0016301">
    <property type="term" value="F:kinase activity"/>
    <property type="evidence" value="ECO:0007669"/>
    <property type="project" value="UniProtKB-KW"/>
</dbReference>
<feature type="domain" description="Carbohydrate kinase PfkB" evidence="3">
    <location>
        <begin position="39"/>
        <end position="294"/>
    </location>
</feature>
<evidence type="ECO:0000256" key="1">
    <source>
        <dbReference type="ARBA" id="ARBA00022679"/>
    </source>
</evidence>
<dbReference type="PANTHER" id="PTHR10584:SF166">
    <property type="entry name" value="RIBOKINASE"/>
    <property type="match status" value="1"/>
</dbReference>
<evidence type="ECO:0000313" key="5">
    <source>
        <dbReference type="Proteomes" id="UP000186469"/>
    </source>
</evidence>
<proteinExistence type="predicted"/>
<dbReference type="PANTHER" id="PTHR10584">
    <property type="entry name" value="SUGAR KINASE"/>
    <property type="match status" value="1"/>
</dbReference>
<reference evidence="4 5" key="1">
    <citation type="submission" date="2016-12" db="EMBL/GenBank/DDBJ databases">
        <authorList>
            <person name="Song W.-J."/>
            <person name="Kurnit D.M."/>
        </authorList>
    </citation>
    <scope>NUCLEOTIDE SEQUENCE [LARGE SCALE GENOMIC DNA]</scope>
    <source>
        <strain evidence="4 5">DSM 11393</strain>
    </source>
</reference>
<dbReference type="SUPFAM" id="SSF53613">
    <property type="entry name" value="Ribokinase-like"/>
    <property type="match status" value="1"/>
</dbReference>
<evidence type="ECO:0000313" key="4">
    <source>
        <dbReference type="EMBL" id="SHN54488.1"/>
    </source>
</evidence>
<dbReference type="OrthoDB" id="9779730at2"/>
<name>A0A1M7S7V5_9BACT</name>
<gene>
    <name evidence="4" type="ORF">SAMN02745728_00544</name>
</gene>
<dbReference type="InterPro" id="IPR029056">
    <property type="entry name" value="Ribokinase-like"/>
</dbReference>
<dbReference type="InterPro" id="IPR011611">
    <property type="entry name" value="PfkB_dom"/>
</dbReference>
<dbReference type="EMBL" id="FRDI01000003">
    <property type="protein sequence ID" value="SHN54488.1"/>
    <property type="molecule type" value="Genomic_DNA"/>
</dbReference>
<keyword evidence="1" id="KW-0808">Transferase</keyword>
<evidence type="ECO:0000256" key="2">
    <source>
        <dbReference type="ARBA" id="ARBA00022777"/>
    </source>
</evidence>
<dbReference type="Proteomes" id="UP000186469">
    <property type="component" value="Unassembled WGS sequence"/>
</dbReference>
<evidence type="ECO:0000259" key="3">
    <source>
        <dbReference type="Pfam" id="PF00294"/>
    </source>
</evidence>
<protein>
    <submittedName>
        <fullName evidence="4">Adenosine kinase</fullName>
    </submittedName>
</protein>
<sequence>MAIYVSGSLAFDRIMNFKGLFSDSILPDKIHNMNISFFVENLEEKRGGCAGNIAYSLALLGKSPIVLSAAGKDFDSYAKVMINLGLSLKGIKRVDNKFTAAAYINTDTHNNQLTAFCASALLEPCDHSFQQLDASKDLAVISPGNMEDMRTLVRKYAEAKVAYIYDPGQQIPVLSADELLDGVANSKILVSNDYELEMICKSTQKTKAELLSLGNCIITTLGENGSVIQDKKDYQTPLAVKAVPVSQVVDPTGAGDAFRSGLLFGLSEKTSIQKAAAFGATCAAYCVECAGTQEHVFTLKEFQQRYEKAFN</sequence>
<dbReference type="STRING" id="1121455.SAMN02745728_00544"/>
<dbReference type="Pfam" id="PF00294">
    <property type="entry name" value="PfkB"/>
    <property type="match status" value="1"/>
</dbReference>
<accession>A0A1M7S7V5</accession>
<dbReference type="AlphaFoldDB" id="A0A1M7S7V5"/>
<dbReference type="RefSeq" id="WP_072696251.1">
    <property type="nucleotide sequence ID" value="NZ_FRDI01000003.1"/>
</dbReference>
<organism evidence="4 5">
    <name type="scientific">Desulfovibrio litoralis DSM 11393</name>
    <dbReference type="NCBI Taxonomy" id="1121455"/>
    <lineage>
        <taxon>Bacteria</taxon>
        <taxon>Pseudomonadati</taxon>
        <taxon>Thermodesulfobacteriota</taxon>
        <taxon>Desulfovibrionia</taxon>
        <taxon>Desulfovibrionales</taxon>
        <taxon>Desulfovibrionaceae</taxon>
        <taxon>Desulfovibrio</taxon>
    </lineage>
</organism>
<dbReference type="PROSITE" id="PS00583">
    <property type="entry name" value="PFKB_KINASES_1"/>
    <property type="match status" value="1"/>
</dbReference>
<dbReference type="PROSITE" id="PS00584">
    <property type="entry name" value="PFKB_KINASES_2"/>
    <property type="match status" value="1"/>
</dbReference>
<keyword evidence="5" id="KW-1185">Reference proteome</keyword>
<keyword evidence="2 4" id="KW-0418">Kinase</keyword>